<evidence type="ECO:0000313" key="4">
    <source>
        <dbReference type="Proteomes" id="UP001383192"/>
    </source>
</evidence>
<keyword evidence="2" id="KW-0472">Membrane</keyword>
<feature type="transmembrane region" description="Helical" evidence="2">
    <location>
        <begin position="242"/>
        <end position="265"/>
    </location>
</feature>
<accession>A0AAW0BLN0</accession>
<sequence>MERARKYFDLRGFRGAGNLTAASTLYGTAAQQAIKNYGKGNILEDIPSGIDFFLQSRTDSDKSASGGKPIGTPSSSNGFFRNNSQMDAILDDSNWASEPGPDGSLSSDDCGARISLGKGVAAKPIYLDGNTTLSAAKDSFDETELREEIVDAIRVLDTWRGDKDEIKDSSPKQYNEFHRDITSNPSYAGWNSSESSSLNMKTRIFFPYTLLAGLDMAPPDALTSDNHDGLTMGSTIVSVGSIVGGVIGGIILLVLLALAIILAMYHRRWSGPGGAEEALAAANAVDAIGKSSYDRDDYIESAHVTARPARPMPVAPTTPSKEEQVVNQSNAIAPEHWQLKERDPGEVIRQGALSLTLTVRVIRSVKSLIDYDYSEEERDHDSG</sequence>
<keyword evidence="2" id="KW-1133">Transmembrane helix</keyword>
<keyword evidence="2" id="KW-0812">Transmembrane</keyword>
<evidence type="ECO:0000313" key="3">
    <source>
        <dbReference type="EMBL" id="KAK7027449.1"/>
    </source>
</evidence>
<reference evidence="3 4" key="1">
    <citation type="submission" date="2024-01" db="EMBL/GenBank/DDBJ databases">
        <title>A draft genome for a cacao thread blight-causing isolate of Paramarasmius palmivorus.</title>
        <authorList>
            <person name="Baruah I.K."/>
            <person name="Bukari Y."/>
            <person name="Amoako-Attah I."/>
            <person name="Meinhardt L.W."/>
            <person name="Bailey B.A."/>
            <person name="Cohen S.P."/>
        </authorList>
    </citation>
    <scope>NUCLEOTIDE SEQUENCE [LARGE SCALE GENOMIC DNA]</scope>
    <source>
        <strain evidence="3 4">GH-12</strain>
    </source>
</reference>
<proteinExistence type="predicted"/>
<feature type="region of interest" description="Disordered" evidence="1">
    <location>
        <begin position="58"/>
        <end position="82"/>
    </location>
</feature>
<dbReference type="Proteomes" id="UP001383192">
    <property type="component" value="Unassembled WGS sequence"/>
</dbReference>
<keyword evidence="4" id="KW-1185">Reference proteome</keyword>
<comment type="caution">
    <text evidence="3">The sequence shown here is derived from an EMBL/GenBank/DDBJ whole genome shotgun (WGS) entry which is preliminary data.</text>
</comment>
<evidence type="ECO:0000256" key="1">
    <source>
        <dbReference type="SAM" id="MobiDB-lite"/>
    </source>
</evidence>
<evidence type="ECO:0000256" key="2">
    <source>
        <dbReference type="SAM" id="Phobius"/>
    </source>
</evidence>
<gene>
    <name evidence="3" type="ORF">VNI00_015192</name>
</gene>
<protein>
    <submittedName>
        <fullName evidence="3">Uncharacterized protein</fullName>
    </submittedName>
</protein>
<feature type="compositionally biased region" description="Polar residues" evidence="1">
    <location>
        <begin position="72"/>
        <end position="82"/>
    </location>
</feature>
<organism evidence="3 4">
    <name type="scientific">Paramarasmius palmivorus</name>
    <dbReference type="NCBI Taxonomy" id="297713"/>
    <lineage>
        <taxon>Eukaryota</taxon>
        <taxon>Fungi</taxon>
        <taxon>Dikarya</taxon>
        <taxon>Basidiomycota</taxon>
        <taxon>Agaricomycotina</taxon>
        <taxon>Agaricomycetes</taxon>
        <taxon>Agaricomycetidae</taxon>
        <taxon>Agaricales</taxon>
        <taxon>Marasmiineae</taxon>
        <taxon>Marasmiaceae</taxon>
        <taxon>Paramarasmius</taxon>
    </lineage>
</organism>
<dbReference type="EMBL" id="JAYKXP010000095">
    <property type="protein sequence ID" value="KAK7027449.1"/>
    <property type="molecule type" value="Genomic_DNA"/>
</dbReference>
<dbReference type="AlphaFoldDB" id="A0AAW0BLN0"/>
<name>A0AAW0BLN0_9AGAR</name>